<dbReference type="Pfam" id="PF03186">
    <property type="entry name" value="CobD_Cbib"/>
    <property type="match status" value="1"/>
</dbReference>
<dbReference type="AlphaFoldDB" id="A0A418YVC7"/>
<keyword evidence="7 9" id="KW-1133">Transmembrane helix</keyword>
<evidence type="ECO:0000256" key="9">
    <source>
        <dbReference type="HAMAP-Rule" id="MF_00024"/>
    </source>
</evidence>
<dbReference type="GO" id="GO:0009236">
    <property type="term" value="P:cobalamin biosynthetic process"/>
    <property type="evidence" value="ECO:0007669"/>
    <property type="project" value="UniProtKB-UniRule"/>
</dbReference>
<dbReference type="OrthoDB" id="9811967at2"/>
<dbReference type="GO" id="GO:0015420">
    <property type="term" value="F:ABC-type vitamin B12 transporter activity"/>
    <property type="evidence" value="ECO:0007669"/>
    <property type="project" value="UniProtKB-UniRule"/>
</dbReference>
<dbReference type="GO" id="GO:0048472">
    <property type="term" value="F:threonine-phosphate decarboxylase activity"/>
    <property type="evidence" value="ECO:0007669"/>
    <property type="project" value="InterPro"/>
</dbReference>
<keyword evidence="6 9" id="KW-0812">Transmembrane</keyword>
<dbReference type="NCBIfam" id="TIGR00380">
    <property type="entry name" value="cobal_cbiB"/>
    <property type="match status" value="1"/>
</dbReference>
<evidence type="ECO:0000256" key="4">
    <source>
        <dbReference type="ARBA" id="ARBA00022475"/>
    </source>
</evidence>
<comment type="subcellular location">
    <subcellularLocation>
        <location evidence="1 9">Cell membrane</location>
        <topology evidence="1 9">Multi-pass membrane protein</topology>
    </subcellularLocation>
</comment>
<dbReference type="PANTHER" id="PTHR34308">
    <property type="entry name" value="COBALAMIN BIOSYNTHESIS PROTEIN CBIB"/>
    <property type="match status" value="1"/>
</dbReference>
<evidence type="ECO:0000256" key="3">
    <source>
        <dbReference type="ARBA" id="ARBA00006263"/>
    </source>
</evidence>
<dbReference type="InterPro" id="IPR004485">
    <property type="entry name" value="Cobalamin_biosynth_CobD/CbiB"/>
</dbReference>
<dbReference type="EMBL" id="QVRA01000004">
    <property type="protein sequence ID" value="RJG56190.1"/>
    <property type="molecule type" value="Genomic_DNA"/>
</dbReference>
<evidence type="ECO:0000313" key="11">
    <source>
        <dbReference type="Proteomes" id="UP000283469"/>
    </source>
</evidence>
<comment type="similarity">
    <text evidence="3 9">Belongs to the CobD/CbiB family.</text>
</comment>
<reference evidence="10 11" key="1">
    <citation type="submission" date="2018-08" db="EMBL/GenBank/DDBJ databases">
        <title>Sphingobium sp. EO9.</title>
        <authorList>
            <person name="Park Y."/>
            <person name="Kim K.H."/>
            <person name="Jeon C.O."/>
        </authorList>
    </citation>
    <scope>NUCLEOTIDE SEQUENCE [LARGE SCALE GENOMIC DNA]</scope>
    <source>
        <strain evidence="10 11">EO9</strain>
    </source>
</reference>
<comment type="function">
    <text evidence="9">Converts cobyric acid to cobinamide by the addition of aminopropanol on the F carboxylic group.</text>
</comment>
<dbReference type="HAMAP" id="MF_00024">
    <property type="entry name" value="CobD_CbiB"/>
    <property type="match status" value="1"/>
</dbReference>
<comment type="caution">
    <text evidence="10">The sequence shown here is derived from an EMBL/GenBank/DDBJ whole genome shotgun (WGS) entry which is preliminary data.</text>
</comment>
<feature type="transmembrane region" description="Helical" evidence="9">
    <location>
        <begin position="56"/>
        <end position="77"/>
    </location>
</feature>
<evidence type="ECO:0000256" key="8">
    <source>
        <dbReference type="ARBA" id="ARBA00023136"/>
    </source>
</evidence>
<protein>
    <recommendedName>
        <fullName evidence="9">Cobalamin biosynthesis protein CobD</fullName>
    </recommendedName>
</protein>
<evidence type="ECO:0000256" key="7">
    <source>
        <dbReference type="ARBA" id="ARBA00022989"/>
    </source>
</evidence>
<dbReference type="UniPathway" id="UPA00148"/>
<organism evidence="10 11">
    <name type="scientific">Sphingobium terrigena</name>
    <dbReference type="NCBI Taxonomy" id="2304063"/>
    <lineage>
        <taxon>Bacteria</taxon>
        <taxon>Pseudomonadati</taxon>
        <taxon>Pseudomonadota</taxon>
        <taxon>Alphaproteobacteria</taxon>
        <taxon>Sphingomonadales</taxon>
        <taxon>Sphingomonadaceae</taxon>
        <taxon>Sphingobium</taxon>
    </lineage>
</organism>
<evidence type="ECO:0000256" key="1">
    <source>
        <dbReference type="ARBA" id="ARBA00004651"/>
    </source>
</evidence>
<comment type="caution">
    <text evidence="9">Lacks conserved residue(s) required for the propagation of feature annotation.</text>
</comment>
<comment type="pathway">
    <text evidence="2 9">Cofactor biosynthesis; adenosylcobalamin biosynthesis.</text>
</comment>
<keyword evidence="8 9" id="KW-0472">Membrane</keyword>
<evidence type="ECO:0000256" key="6">
    <source>
        <dbReference type="ARBA" id="ARBA00022692"/>
    </source>
</evidence>
<accession>A0A418YVC7</accession>
<evidence type="ECO:0000256" key="2">
    <source>
        <dbReference type="ARBA" id="ARBA00004953"/>
    </source>
</evidence>
<keyword evidence="4 9" id="KW-1003">Cell membrane</keyword>
<dbReference type="PANTHER" id="PTHR34308:SF1">
    <property type="entry name" value="COBALAMIN BIOSYNTHESIS PROTEIN CBIB"/>
    <property type="match status" value="1"/>
</dbReference>
<evidence type="ECO:0000256" key="5">
    <source>
        <dbReference type="ARBA" id="ARBA00022573"/>
    </source>
</evidence>
<gene>
    <name evidence="9 10" type="primary">cobD</name>
    <name evidence="10" type="ORF">D0Z70_05910</name>
</gene>
<name>A0A418YVC7_9SPHN</name>
<keyword evidence="5 9" id="KW-0169">Cobalamin biosynthesis</keyword>
<keyword evidence="11" id="KW-1185">Reference proteome</keyword>
<proteinExistence type="inferred from homology"/>
<dbReference type="RefSeq" id="WP_119744529.1">
    <property type="nucleotide sequence ID" value="NZ_QVRA01000004.1"/>
</dbReference>
<dbReference type="Proteomes" id="UP000283469">
    <property type="component" value="Unassembled WGS sequence"/>
</dbReference>
<dbReference type="GO" id="GO:0005886">
    <property type="term" value="C:plasma membrane"/>
    <property type="evidence" value="ECO:0007669"/>
    <property type="project" value="UniProtKB-SubCell"/>
</dbReference>
<sequence length="311" mass="32993">MADPVALAALVLDAAIGWPGALYRRIGHPVGLFAALIDRGETWGNRPHWSFARRRVLGVVTMALLLVLTGGLCRLAQAGLTMMPGGLGWIGVALLAWPALAQRSLHDHVLPVAQALERGDLGGARRAVGMIVGRDTAALDESGVARAAIESLAESFCDGVAAPLFWLVVGGLPGVWCYKAINTADSLIGHLEDRWRAFGWAAAQIDDVANLIPARLGGLVLCVAGMGGWRTMVRDHGRHASPNAGWTEAAMAGALELQLAGPIAYDGVVHDKPWIGAGRADAGPDDIRLALRFYRRACLLLWGIAAVVMWF</sequence>
<evidence type="ECO:0000313" key="10">
    <source>
        <dbReference type="EMBL" id="RJG56190.1"/>
    </source>
</evidence>